<evidence type="ECO:0000313" key="2">
    <source>
        <dbReference type="Proteomes" id="UP000198211"/>
    </source>
</evidence>
<name>A0A225W0R2_9STRA</name>
<reference evidence="2" key="1">
    <citation type="submission" date="2017-03" db="EMBL/GenBank/DDBJ databases">
        <title>Phytopthora megakarya and P. palmivora, two closely related causual agents of cacao black pod achieved similar genome size and gene model numbers by different mechanisms.</title>
        <authorList>
            <person name="Ali S."/>
            <person name="Shao J."/>
            <person name="Larry D.J."/>
            <person name="Kronmiller B."/>
            <person name="Shen D."/>
            <person name="Strem M.D."/>
            <person name="Melnick R.L."/>
            <person name="Guiltinan M.J."/>
            <person name="Tyler B.M."/>
            <person name="Meinhardt L.W."/>
            <person name="Bailey B.A."/>
        </authorList>
    </citation>
    <scope>NUCLEOTIDE SEQUENCE [LARGE SCALE GENOMIC DNA]</scope>
    <source>
        <strain evidence="2">zdho120</strain>
    </source>
</reference>
<comment type="caution">
    <text evidence="1">The sequence shown here is derived from an EMBL/GenBank/DDBJ whole genome shotgun (WGS) entry which is preliminary data.</text>
</comment>
<gene>
    <name evidence="1" type="ORF">PHMEG_00015837</name>
</gene>
<dbReference type="Proteomes" id="UP000198211">
    <property type="component" value="Unassembled WGS sequence"/>
</dbReference>
<organism evidence="1 2">
    <name type="scientific">Phytophthora megakarya</name>
    <dbReference type="NCBI Taxonomy" id="4795"/>
    <lineage>
        <taxon>Eukaryota</taxon>
        <taxon>Sar</taxon>
        <taxon>Stramenopiles</taxon>
        <taxon>Oomycota</taxon>
        <taxon>Peronosporomycetes</taxon>
        <taxon>Peronosporales</taxon>
        <taxon>Peronosporaceae</taxon>
        <taxon>Phytophthora</taxon>
    </lineage>
</organism>
<proteinExistence type="predicted"/>
<dbReference type="EMBL" id="NBNE01002201">
    <property type="protein sequence ID" value="OWZ11182.1"/>
    <property type="molecule type" value="Genomic_DNA"/>
</dbReference>
<keyword evidence="2" id="KW-1185">Reference proteome</keyword>
<protein>
    <submittedName>
        <fullName evidence="1">Uncharacterized protein</fullName>
    </submittedName>
</protein>
<dbReference type="AlphaFoldDB" id="A0A225W0R2"/>
<sequence length="74" mass="8690">MYALALEDIGNGRLSFKRIPYLPKPRLVRWPNPREWQTLIYENTISAKAEARVMAQSPKGLWAHEGELAYYQVW</sequence>
<evidence type="ECO:0000313" key="1">
    <source>
        <dbReference type="EMBL" id="OWZ11182.1"/>
    </source>
</evidence>
<accession>A0A225W0R2</accession>